<protein>
    <submittedName>
        <fullName evidence="2">Uncharacterized protein</fullName>
    </submittedName>
</protein>
<proteinExistence type="predicted"/>
<evidence type="ECO:0000313" key="2">
    <source>
        <dbReference type="EMBL" id="KFO19157.1"/>
    </source>
</evidence>
<accession>A0A091CMK4</accession>
<name>A0A091CMK4_FUKDA</name>
<gene>
    <name evidence="2" type="ORF">H920_19451</name>
</gene>
<evidence type="ECO:0000313" key="3">
    <source>
        <dbReference type="Proteomes" id="UP000028990"/>
    </source>
</evidence>
<sequence length="90" mass="10018">MLGAGNTDNEPIMLQPHPSSLQGRFILGATLQVETWPCMQLYPLNLAPDMKQAMCLTVFFTVPFGNRAEENPERSSESARVNSILSVYMD</sequence>
<feature type="compositionally biased region" description="Polar residues" evidence="1">
    <location>
        <begin position="78"/>
        <end position="90"/>
    </location>
</feature>
<dbReference type="Proteomes" id="UP000028990">
    <property type="component" value="Unassembled WGS sequence"/>
</dbReference>
<dbReference type="AlphaFoldDB" id="A0A091CMK4"/>
<feature type="compositionally biased region" description="Basic and acidic residues" evidence="1">
    <location>
        <begin position="67"/>
        <end position="77"/>
    </location>
</feature>
<dbReference type="EMBL" id="KN125163">
    <property type="protein sequence ID" value="KFO19157.1"/>
    <property type="molecule type" value="Genomic_DNA"/>
</dbReference>
<reference evidence="2 3" key="1">
    <citation type="submission" date="2013-11" db="EMBL/GenBank/DDBJ databases">
        <title>The Damaraland mole rat (Fukomys damarensis) genome and evolution of African mole rats.</title>
        <authorList>
            <person name="Gladyshev V.N."/>
            <person name="Fang X."/>
        </authorList>
    </citation>
    <scope>NUCLEOTIDE SEQUENCE [LARGE SCALE GENOMIC DNA]</scope>
    <source>
        <tissue evidence="2">Liver</tissue>
    </source>
</reference>
<keyword evidence="3" id="KW-1185">Reference proteome</keyword>
<organism evidence="2 3">
    <name type="scientific">Fukomys damarensis</name>
    <name type="common">Damaraland mole rat</name>
    <name type="synonym">Cryptomys damarensis</name>
    <dbReference type="NCBI Taxonomy" id="885580"/>
    <lineage>
        <taxon>Eukaryota</taxon>
        <taxon>Metazoa</taxon>
        <taxon>Chordata</taxon>
        <taxon>Craniata</taxon>
        <taxon>Vertebrata</taxon>
        <taxon>Euteleostomi</taxon>
        <taxon>Mammalia</taxon>
        <taxon>Eutheria</taxon>
        <taxon>Euarchontoglires</taxon>
        <taxon>Glires</taxon>
        <taxon>Rodentia</taxon>
        <taxon>Hystricomorpha</taxon>
        <taxon>Bathyergidae</taxon>
        <taxon>Fukomys</taxon>
    </lineage>
</organism>
<feature type="region of interest" description="Disordered" evidence="1">
    <location>
        <begin position="67"/>
        <end position="90"/>
    </location>
</feature>
<evidence type="ECO:0000256" key="1">
    <source>
        <dbReference type="SAM" id="MobiDB-lite"/>
    </source>
</evidence>